<dbReference type="RefSeq" id="WP_162664737.1">
    <property type="nucleotide sequence ID" value="NZ_CP048020.1"/>
</dbReference>
<proteinExistence type="predicted"/>
<evidence type="ECO:0000313" key="2">
    <source>
        <dbReference type="Proteomes" id="UP000464374"/>
    </source>
</evidence>
<accession>A0A6P1Y4J7</accession>
<dbReference type="AlphaFoldDB" id="A0A6P1Y4J7"/>
<name>A0A6P1Y4J7_9SPIR</name>
<protein>
    <submittedName>
        <fullName evidence="1">Uncharacterized protein</fullName>
    </submittedName>
</protein>
<organism evidence="1 2">
    <name type="scientific">Treponema vincentii</name>
    <dbReference type="NCBI Taxonomy" id="69710"/>
    <lineage>
        <taxon>Bacteria</taxon>
        <taxon>Pseudomonadati</taxon>
        <taxon>Spirochaetota</taxon>
        <taxon>Spirochaetia</taxon>
        <taxon>Spirochaetales</taxon>
        <taxon>Treponemataceae</taxon>
        <taxon>Treponema</taxon>
    </lineage>
</organism>
<reference evidence="1 2" key="1">
    <citation type="submission" date="2020-01" db="EMBL/GenBank/DDBJ databases">
        <title>Complete genome sequence of a human oral phylogroup 1 Treponema sp. strain ATCC 700766, originally isolated from periodontitis dental plaque.</title>
        <authorList>
            <person name="Chan Y."/>
            <person name="Huo Y.-B."/>
            <person name="Yu X.-L."/>
            <person name="Zeng H."/>
            <person name="Leung W.-K."/>
            <person name="Watt R.M."/>
        </authorList>
    </citation>
    <scope>NUCLEOTIDE SEQUENCE [LARGE SCALE GENOMIC DNA]</scope>
    <source>
        <strain evidence="1 2">OMZ 804</strain>
    </source>
</reference>
<evidence type="ECO:0000313" key="1">
    <source>
        <dbReference type="EMBL" id="QHX44474.1"/>
    </source>
</evidence>
<dbReference type="KEGG" id="trz:GWP43_04270"/>
<dbReference type="Proteomes" id="UP000464374">
    <property type="component" value="Chromosome"/>
</dbReference>
<gene>
    <name evidence="1" type="ORF">GWP43_04270</name>
</gene>
<dbReference type="EMBL" id="CP048020">
    <property type="protein sequence ID" value="QHX44474.1"/>
    <property type="molecule type" value="Genomic_DNA"/>
</dbReference>
<sequence>MMTEMIAPPSTIELLSRGMECLVEAMGVVEAEYFIAAVRRERFDYTKWQSEHFDKMDLKTFVNNAKTYAEDMGK</sequence>